<keyword evidence="1" id="KW-0732">Signal</keyword>
<dbReference type="Pfam" id="PF14167">
    <property type="entry name" value="YfkD"/>
    <property type="match status" value="1"/>
</dbReference>
<organism evidence="3 5">
    <name type="scientific">Sutcliffiella horikoshii</name>
    <dbReference type="NCBI Taxonomy" id="79883"/>
    <lineage>
        <taxon>Bacteria</taxon>
        <taxon>Bacillati</taxon>
        <taxon>Bacillota</taxon>
        <taxon>Bacilli</taxon>
        <taxon>Bacillales</taxon>
        <taxon>Bacillaceae</taxon>
        <taxon>Sutcliffiella</taxon>
    </lineage>
</organism>
<keyword evidence="4" id="KW-1185">Reference proteome</keyword>
<feature type="chain" id="PRO_5044568394" description="YfkD-like protein" evidence="1">
    <location>
        <begin position="24"/>
        <end position="269"/>
    </location>
</feature>
<sequence>MRILQILLAVFIAFGFTMSSVQAEETKVKADNKKLEVPNSVLDISKDNTYPNPSQDVPYLQPSELSQELIDSSNVKIENPKLIKILNESNISPSPVAIGYRATIYLGQWPLSYESTETSVNWEYQKINTNYTDNRGGKVPQQLHYRQEAQKSVKGGLTSKVEAADDVKEMMMLKAMDKTKLPLSFQTIVGAGTKKDQVYNIPVKKLGYLYAYSPAVSEKGKITYGEVYLVLKGKEMKIVVKNVTSQGIGAWIPVQDHVSFIFAASDRPR</sequence>
<reference evidence="3 5" key="2">
    <citation type="submission" date="2019-08" db="EMBL/GenBank/DDBJ databases">
        <title>Bacillus genomes from the desert of Cuatro Cienegas, Coahuila.</title>
        <authorList>
            <person name="Olmedo-Alvarez G."/>
        </authorList>
    </citation>
    <scope>NUCLEOTIDE SEQUENCE [LARGE SCALE GENOMIC DNA]</scope>
    <source>
        <strain evidence="3 5">CH88_3T</strain>
    </source>
</reference>
<protein>
    <recommendedName>
        <fullName evidence="6">YfkD-like protein</fullName>
    </recommendedName>
</protein>
<dbReference type="EMBL" id="CP020880">
    <property type="protein sequence ID" value="ART75334.1"/>
    <property type="molecule type" value="Genomic_DNA"/>
</dbReference>
<evidence type="ECO:0000313" key="2">
    <source>
        <dbReference type="EMBL" id="ART75334.1"/>
    </source>
</evidence>
<evidence type="ECO:0008006" key="6">
    <source>
        <dbReference type="Google" id="ProtNLM"/>
    </source>
</evidence>
<evidence type="ECO:0000313" key="3">
    <source>
        <dbReference type="EMBL" id="TYS58709.1"/>
    </source>
</evidence>
<dbReference type="AlphaFoldDB" id="A0A1Y0CJT3"/>
<evidence type="ECO:0000256" key="1">
    <source>
        <dbReference type="SAM" id="SignalP"/>
    </source>
</evidence>
<evidence type="ECO:0000313" key="4">
    <source>
        <dbReference type="Proteomes" id="UP000195573"/>
    </source>
</evidence>
<accession>A0A1Y0CJT3</accession>
<dbReference type="EMBL" id="VTEU01000004">
    <property type="protein sequence ID" value="TYS58709.1"/>
    <property type="molecule type" value="Genomic_DNA"/>
</dbReference>
<feature type="signal peptide" evidence="1">
    <location>
        <begin position="1"/>
        <end position="23"/>
    </location>
</feature>
<evidence type="ECO:0000313" key="5">
    <source>
        <dbReference type="Proteomes" id="UP000323393"/>
    </source>
</evidence>
<reference evidence="2 4" key="1">
    <citation type="submission" date="2017-04" db="EMBL/GenBank/DDBJ databases">
        <title>Complete Genome Sequence of the Bacillus horikoshii 20a strain from Cuatro Cienegas, Coahuila, Mexico.</title>
        <authorList>
            <person name="Zarza E."/>
            <person name="Alcaraz L.D."/>
            <person name="Aguilar-Salinas B."/>
            <person name="Islas A."/>
            <person name="Olmedo-Alvarez G."/>
        </authorList>
    </citation>
    <scope>NUCLEOTIDE SEQUENCE [LARGE SCALE GENOMIC DNA]</scope>
    <source>
        <strain evidence="2 4">20a</strain>
    </source>
</reference>
<dbReference type="InterPro" id="IPR025548">
    <property type="entry name" value="YfkD"/>
</dbReference>
<dbReference type="Proteomes" id="UP000323393">
    <property type="component" value="Unassembled WGS sequence"/>
</dbReference>
<gene>
    <name evidence="2" type="ORF">B4U37_04450</name>
    <name evidence="3" type="ORF">FZC74_13005</name>
</gene>
<dbReference type="KEGG" id="bhk:B4U37_04450"/>
<name>A0A1Y0CJT3_9BACI</name>
<dbReference type="Proteomes" id="UP000195573">
    <property type="component" value="Chromosome"/>
</dbReference>
<proteinExistence type="predicted"/>